<evidence type="ECO:0000313" key="2">
    <source>
        <dbReference type="EMBL" id="KAL3655476.1"/>
    </source>
</evidence>
<feature type="coiled-coil region" evidence="1">
    <location>
        <begin position="256"/>
        <end position="283"/>
    </location>
</feature>
<name>A0ABD3EML1_9LAMI</name>
<dbReference type="AlphaFoldDB" id="A0ABD3EML1"/>
<keyword evidence="1" id="KW-0175">Coiled coil</keyword>
<gene>
    <name evidence="2" type="ORF">CASFOL_001262</name>
</gene>
<evidence type="ECO:0000256" key="1">
    <source>
        <dbReference type="SAM" id="Coils"/>
    </source>
</evidence>
<reference evidence="3" key="1">
    <citation type="journal article" date="2024" name="IScience">
        <title>Strigolactones Initiate the Formation of Haustorium-like Structures in Castilleja.</title>
        <authorList>
            <person name="Buerger M."/>
            <person name="Peterson D."/>
            <person name="Chory J."/>
        </authorList>
    </citation>
    <scope>NUCLEOTIDE SEQUENCE [LARGE SCALE GENOMIC DNA]</scope>
</reference>
<dbReference type="Proteomes" id="UP001632038">
    <property type="component" value="Unassembled WGS sequence"/>
</dbReference>
<sequence length="309" mass="34276">MSAIVCGKRSFFEDVESAASSPNTASSPAYKKFRHSSSVASPVRFAYSPSAPPSPVDQLKAMFPDMEIQGILLPKSAEFLIVVKDGGYGGAILCYGGILVTPPGPFLTLRTLSLLAKVFEESGDNLNSAINTLNGLWLDYAKKCNSGIAAEDNPHMEKFSSEEPQPQNNLPEDGAEWVNLIVNEMKNATSVDDAKSRTARVLENLEKSIRVQTGVQVSEGFHKENLMLKEQIEALIRDNSILKRAVAIQHERQKEYDEKNQEVLQLKQLVAQYQEQLRTLEMNNYALTLQLRQAQLSKAIVGRFNPDVF</sequence>
<dbReference type="PANTHER" id="PTHR31245">
    <property type="entry name" value="UBIQUITIN SYSTEM COMPONENT CUE PROTEIN"/>
    <property type="match status" value="1"/>
</dbReference>
<keyword evidence="3" id="KW-1185">Reference proteome</keyword>
<proteinExistence type="predicted"/>
<protein>
    <submittedName>
        <fullName evidence="2">Uncharacterized protein</fullName>
    </submittedName>
</protein>
<comment type="caution">
    <text evidence="2">The sequence shown here is derived from an EMBL/GenBank/DDBJ whole genome shotgun (WGS) entry which is preliminary data.</text>
</comment>
<organism evidence="2 3">
    <name type="scientific">Castilleja foliolosa</name>
    <dbReference type="NCBI Taxonomy" id="1961234"/>
    <lineage>
        <taxon>Eukaryota</taxon>
        <taxon>Viridiplantae</taxon>
        <taxon>Streptophyta</taxon>
        <taxon>Embryophyta</taxon>
        <taxon>Tracheophyta</taxon>
        <taxon>Spermatophyta</taxon>
        <taxon>Magnoliopsida</taxon>
        <taxon>eudicotyledons</taxon>
        <taxon>Gunneridae</taxon>
        <taxon>Pentapetalae</taxon>
        <taxon>asterids</taxon>
        <taxon>lamiids</taxon>
        <taxon>Lamiales</taxon>
        <taxon>Orobanchaceae</taxon>
        <taxon>Pedicularideae</taxon>
        <taxon>Castillejinae</taxon>
        <taxon>Castilleja</taxon>
    </lineage>
</organism>
<dbReference type="PANTHER" id="PTHR31245:SF20">
    <property type="entry name" value="F18B13.13 PROTEIN"/>
    <property type="match status" value="1"/>
</dbReference>
<evidence type="ECO:0000313" key="3">
    <source>
        <dbReference type="Proteomes" id="UP001632038"/>
    </source>
</evidence>
<dbReference type="EMBL" id="JAVIJP010000002">
    <property type="protein sequence ID" value="KAL3655476.1"/>
    <property type="molecule type" value="Genomic_DNA"/>
</dbReference>
<accession>A0ABD3EML1</accession>